<evidence type="ECO:0000256" key="5">
    <source>
        <dbReference type="PROSITE-ProRule" id="PRU10007"/>
    </source>
</evidence>
<feature type="active site" evidence="5">
    <location>
        <position position="308"/>
    </location>
</feature>
<sequence>MDSFPGDLELKEGLPQLIVIAIVGLCSVYIFARLFTDPEAAVGYAIPEPEQLHPDWTGKVLDEPSLKVSGSSAIQCYAPATGQLLGLVNPSTPDGIDRAIQRAQEAQRVWATTQFSQRRKVLQTLLKFVLENQEPIARAACLDSGKTRVDASFGEILVTVEKLKWTIKHGSRALEPEKRPTNLLMMYKRNEVRWEPLGVVAACVSWNYPFHNLLGPIISAIFAGNGIIVKGSEQTAWSSQYFTSITRGALSACGHDENLIQSVICWPSVAPHLTSHPAISHLTFIGSQETAHKVAASAAKSLTECCLELGGKDAAILLDDINDIDRVVATIIRGTFQSAGQNCIGIERVICLPKIYDKIIPLLQPIIESLRPGSALHSNSCSPIVDVGASISSAGFSKVENLIAEAVTQGARLLVGGKQFQHPDYPKGHYFSPTLIVDVHPDMKIASTELFAPVCLLMRASSISDAIAIANGTDYGLGSSVFGSNPADLERVTRELKAGMVAVNDFAAYYAVQLPFGGVKGSGYGRFAGEEGLRSLSAQKSIIRDRWPALIKTAIPGPLQLPLANEQRAWDMCRGIVEFGYGETLSRQIGGIRKLIGI</sequence>
<dbReference type="InterPro" id="IPR016162">
    <property type="entry name" value="Ald_DH_N"/>
</dbReference>
<gene>
    <name evidence="9" type="ORF">FKW77_007392</name>
</gene>
<keyword evidence="7" id="KW-1133">Transmembrane helix</keyword>
<evidence type="ECO:0000256" key="1">
    <source>
        <dbReference type="ARBA" id="ARBA00009986"/>
    </source>
</evidence>
<evidence type="ECO:0000256" key="4">
    <source>
        <dbReference type="ARBA" id="ARBA00049194"/>
    </source>
</evidence>
<dbReference type="PROSITE" id="PS00687">
    <property type="entry name" value="ALDEHYDE_DEHYDR_GLU"/>
    <property type="match status" value="1"/>
</dbReference>
<dbReference type="SUPFAM" id="SSF53720">
    <property type="entry name" value="ALDH-like"/>
    <property type="match status" value="1"/>
</dbReference>
<dbReference type="FunFam" id="3.40.309.10:FF:000024">
    <property type="entry name" value="Betaine aldehyde dehydrogenase"/>
    <property type="match status" value="1"/>
</dbReference>
<dbReference type="AlphaFoldDB" id="A0A517L3T0"/>
<dbReference type="EMBL" id="CP042188">
    <property type="protein sequence ID" value="QDS70252.1"/>
    <property type="molecule type" value="Genomic_DNA"/>
</dbReference>
<evidence type="ECO:0000256" key="6">
    <source>
        <dbReference type="RuleBase" id="RU003345"/>
    </source>
</evidence>
<protein>
    <recommendedName>
        <fullName evidence="3">aldehyde dehydrogenase (NAD(+))</fullName>
        <ecNumber evidence="3">1.2.1.3</ecNumber>
    </recommendedName>
</protein>
<dbReference type="CDD" id="cd07098">
    <property type="entry name" value="ALDH_F15-22"/>
    <property type="match status" value="1"/>
</dbReference>
<dbReference type="Proteomes" id="UP000316270">
    <property type="component" value="Chromosome 4"/>
</dbReference>
<evidence type="ECO:0000259" key="8">
    <source>
        <dbReference type="Pfam" id="PF00171"/>
    </source>
</evidence>
<reference evidence="9 10" key="1">
    <citation type="submission" date="2019-07" db="EMBL/GenBank/DDBJ databases">
        <title>Finished genome of Venturia effusa.</title>
        <authorList>
            <person name="Young C.A."/>
            <person name="Cox M.P."/>
            <person name="Ganley A.R.D."/>
            <person name="David W.J."/>
        </authorList>
    </citation>
    <scope>NUCLEOTIDE SEQUENCE [LARGE SCALE GENOMIC DNA]</scope>
    <source>
        <strain evidence="10">albino</strain>
    </source>
</reference>
<dbReference type="InterPro" id="IPR016161">
    <property type="entry name" value="Ald_DH/histidinol_DH"/>
</dbReference>
<evidence type="ECO:0000256" key="2">
    <source>
        <dbReference type="ARBA" id="ARBA00023002"/>
    </source>
</evidence>
<evidence type="ECO:0000313" key="9">
    <source>
        <dbReference type="EMBL" id="QDS70252.1"/>
    </source>
</evidence>
<proteinExistence type="inferred from homology"/>
<keyword evidence="2 6" id="KW-0560">Oxidoreductase</keyword>
<dbReference type="Pfam" id="PF00171">
    <property type="entry name" value="Aldedh"/>
    <property type="match status" value="1"/>
</dbReference>
<dbReference type="InterPro" id="IPR016163">
    <property type="entry name" value="Ald_DH_C"/>
</dbReference>
<dbReference type="OrthoDB" id="310895at2759"/>
<keyword evidence="7" id="KW-0812">Transmembrane</keyword>
<name>A0A517L3T0_9PEZI</name>
<evidence type="ECO:0000256" key="7">
    <source>
        <dbReference type="SAM" id="Phobius"/>
    </source>
</evidence>
<dbReference type="InterPro" id="IPR015590">
    <property type="entry name" value="Aldehyde_DH_dom"/>
</dbReference>
<keyword evidence="7" id="KW-0472">Membrane</keyword>
<dbReference type="PANTHER" id="PTHR11699">
    <property type="entry name" value="ALDEHYDE DEHYDROGENASE-RELATED"/>
    <property type="match status" value="1"/>
</dbReference>
<feature type="domain" description="Aldehyde dehydrogenase" evidence="8">
    <location>
        <begin position="72"/>
        <end position="542"/>
    </location>
</feature>
<dbReference type="GO" id="GO:0004029">
    <property type="term" value="F:aldehyde dehydrogenase (NAD+) activity"/>
    <property type="evidence" value="ECO:0007669"/>
    <property type="project" value="UniProtKB-EC"/>
</dbReference>
<dbReference type="Gene3D" id="3.40.605.10">
    <property type="entry name" value="Aldehyde Dehydrogenase, Chain A, domain 1"/>
    <property type="match status" value="1"/>
</dbReference>
<dbReference type="EC" id="1.2.1.3" evidence="3"/>
<keyword evidence="10" id="KW-1185">Reference proteome</keyword>
<feature type="transmembrane region" description="Helical" evidence="7">
    <location>
        <begin position="13"/>
        <end position="32"/>
    </location>
</feature>
<dbReference type="InterPro" id="IPR029510">
    <property type="entry name" value="Ald_DH_CS_GLU"/>
</dbReference>
<comment type="similarity">
    <text evidence="1 6">Belongs to the aldehyde dehydrogenase family.</text>
</comment>
<dbReference type="STRING" id="50376.A0A517L3T0"/>
<evidence type="ECO:0000313" key="10">
    <source>
        <dbReference type="Proteomes" id="UP000316270"/>
    </source>
</evidence>
<accession>A0A517L3T0</accession>
<dbReference type="PROSITE" id="PS00070">
    <property type="entry name" value="ALDEHYDE_DEHYDR_CYS"/>
    <property type="match status" value="1"/>
</dbReference>
<dbReference type="Gene3D" id="3.40.309.10">
    <property type="entry name" value="Aldehyde Dehydrogenase, Chain A, domain 2"/>
    <property type="match status" value="1"/>
</dbReference>
<dbReference type="InterPro" id="IPR016160">
    <property type="entry name" value="Ald_DH_CS_CYS"/>
</dbReference>
<comment type="catalytic activity">
    <reaction evidence="4">
        <text>an aldehyde + NAD(+) + H2O = a carboxylate + NADH + 2 H(+)</text>
        <dbReference type="Rhea" id="RHEA:16185"/>
        <dbReference type="ChEBI" id="CHEBI:15377"/>
        <dbReference type="ChEBI" id="CHEBI:15378"/>
        <dbReference type="ChEBI" id="CHEBI:17478"/>
        <dbReference type="ChEBI" id="CHEBI:29067"/>
        <dbReference type="ChEBI" id="CHEBI:57540"/>
        <dbReference type="ChEBI" id="CHEBI:57945"/>
        <dbReference type="EC" id="1.2.1.3"/>
    </reaction>
</comment>
<organism evidence="9 10">
    <name type="scientific">Venturia effusa</name>
    <dbReference type="NCBI Taxonomy" id="50376"/>
    <lineage>
        <taxon>Eukaryota</taxon>
        <taxon>Fungi</taxon>
        <taxon>Dikarya</taxon>
        <taxon>Ascomycota</taxon>
        <taxon>Pezizomycotina</taxon>
        <taxon>Dothideomycetes</taxon>
        <taxon>Pleosporomycetidae</taxon>
        <taxon>Venturiales</taxon>
        <taxon>Venturiaceae</taxon>
        <taxon>Venturia</taxon>
    </lineage>
</organism>
<evidence type="ECO:0000256" key="3">
    <source>
        <dbReference type="ARBA" id="ARBA00024226"/>
    </source>
</evidence>